<evidence type="ECO:0000313" key="2">
    <source>
        <dbReference type="EMBL" id="PVE07131.1"/>
    </source>
</evidence>
<dbReference type="AlphaFoldDB" id="A0A2T7SWG1"/>
<evidence type="ECO:0000256" key="1">
    <source>
        <dbReference type="SAM" id="MobiDB-lite"/>
    </source>
</evidence>
<gene>
    <name evidence="2" type="ORF">Y717_25785</name>
</gene>
<keyword evidence="3" id="KW-1185">Reference proteome</keyword>
<name>A0A2T7SWG1_9ACTN</name>
<dbReference type="EMBL" id="AZSP01000283">
    <property type="protein sequence ID" value="PVE07131.1"/>
    <property type="molecule type" value="Genomic_DNA"/>
</dbReference>
<feature type="compositionally biased region" description="Low complexity" evidence="1">
    <location>
        <begin position="1"/>
        <end position="11"/>
    </location>
</feature>
<feature type="region of interest" description="Disordered" evidence="1">
    <location>
        <begin position="1"/>
        <end position="33"/>
    </location>
</feature>
<evidence type="ECO:0000313" key="3">
    <source>
        <dbReference type="Proteomes" id="UP000245992"/>
    </source>
</evidence>
<organism evidence="2 3">
    <name type="scientific">Streptomyces scopuliridis RB72</name>
    <dbReference type="NCBI Taxonomy" id="1440053"/>
    <lineage>
        <taxon>Bacteria</taxon>
        <taxon>Bacillati</taxon>
        <taxon>Actinomycetota</taxon>
        <taxon>Actinomycetes</taxon>
        <taxon>Kitasatosporales</taxon>
        <taxon>Streptomycetaceae</taxon>
        <taxon>Streptomyces</taxon>
    </lineage>
</organism>
<protein>
    <submittedName>
        <fullName evidence="2">Uncharacterized protein</fullName>
    </submittedName>
</protein>
<accession>A0A2T7SWG1</accession>
<proteinExistence type="predicted"/>
<reference evidence="2 3" key="1">
    <citation type="submission" date="2013-12" db="EMBL/GenBank/DDBJ databases">
        <title>Annotated genome of Streptomyces scopuliridis.</title>
        <authorList>
            <person name="Olson J.B."/>
        </authorList>
    </citation>
    <scope>NUCLEOTIDE SEQUENCE [LARGE SCALE GENOMIC DNA]</scope>
    <source>
        <strain evidence="2 3">RB72</strain>
    </source>
</reference>
<comment type="caution">
    <text evidence="2">The sequence shown here is derived from an EMBL/GenBank/DDBJ whole genome shotgun (WGS) entry which is preliminary data.</text>
</comment>
<sequence length="46" mass="4780">MDSVMGSVMDSVMDEDSSRASAEFVGGRSPAAVGDAGLERRTVRCS</sequence>
<dbReference type="Proteomes" id="UP000245992">
    <property type="component" value="Unassembled WGS sequence"/>
</dbReference>